<organism evidence="2 3">
    <name type="scientific">Cohnella soli</name>
    <dbReference type="NCBI Taxonomy" id="425005"/>
    <lineage>
        <taxon>Bacteria</taxon>
        <taxon>Bacillati</taxon>
        <taxon>Bacillota</taxon>
        <taxon>Bacilli</taxon>
        <taxon>Bacillales</taxon>
        <taxon>Paenibacillaceae</taxon>
        <taxon>Cohnella</taxon>
    </lineage>
</organism>
<evidence type="ECO:0000256" key="1">
    <source>
        <dbReference type="SAM" id="SignalP"/>
    </source>
</evidence>
<dbReference type="RefSeq" id="WP_378137906.1">
    <property type="nucleotide sequence ID" value="NZ_JBHSMI010000052.1"/>
</dbReference>
<accession>A0ABW0HXR6</accession>
<feature type="chain" id="PRO_5047107332" description="Copper amine oxidase-like N-terminal domain-containing protein" evidence="1">
    <location>
        <begin position="26"/>
        <end position="234"/>
    </location>
</feature>
<evidence type="ECO:0000313" key="2">
    <source>
        <dbReference type="EMBL" id="MFC5406060.1"/>
    </source>
</evidence>
<protein>
    <recommendedName>
        <fullName evidence="4">Copper amine oxidase-like N-terminal domain-containing protein</fullName>
    </recommendedName>
</protein>
<sequence>MKKSTLLLTMLVCSTLIGGSLSASAHSVAPKAAELSVLVNGVPVQSSDNHTWNGKTYVSVAQFAKLFNKTAIVGKDNKSVTFNGKTISNVRLHEGTMTAWIRDLADAVHAQAVTVDATKNEVYVLALPEGTVQITPLVPAMGEHWSNPQAGDLPTGPIYGVYKGKLVFLEYMVAQEDFVAGKNHVNVPGMKGYPSPSVVQFDLEFQEHGHEGFEVPHYDIHAYFISDEEQQKIK</sequence>
<reference evidence="3" key="1">
    <citation type="journal article" date="2019" name="Int. J. Syst. Evol. Microbiol.">
        <title>The Global Catalogue of Microorganisms (GCM) 10K type strain sequencing project: providing services to taxonomists for standard genome sequencing and annotation.</title>
        <authorList>
            <consortium name="The Broad Institute Genomics Platform"/>
            <consortium name="The Broad Institute Genome Sequencing Center for Infectious Disease"/>
            <person name="Wu L."/>
            <person name="Ma J."/>
        </authorList>
    </citation>
    <scope>NUCLEOTIDE SEQUENCE [LARGE SCALE GENOMIC DNA]</scope>
    <source>
        <strain evidence="3">CGMCC 1.18575</strain>
    </source>
</reference>
<comment type="caution">
    <text evidence="2">The sequence shown here is derived from an EMBL/GenBank/DDBJ whole genome shotgun (WGS) entry which is preliminary data.</text>
</comment>
<dbReference type="EMBL" id="JBHSMI010000052">
    <property type="protein sequence ID" value="MFC5406060.1"/>
    <property type="molecule type" value="Genomic_DNA"/>
</dbReference>
<evidence type="ECO:0008006" key="4">
    <source>
        <dbReference type="Google" id="ProtNLM"/>
    </source>
</evidence>
<feature type="signal peptide" evidence="1">
    <location>
        <begin position="1"/>
        <end position="25"/>
    </location>
</feature>
<dbReference type="Proteomes" id="UP001596113">
    <property type="component" value="Unassembled WGS sequence"/>
</dbReference>
<gene>
    <name evidence="2" type="ORF">ACFPOF_25245</name>
</gene>
<evidence type="ECO:0000313" key="3">
    <source>
        <dbReference type="Proteomes" id="UP001596113"/>
    </source>
</evidence>
<keyword evidence="1" id="KW-0732">Signal</keyword>
<name>A0ABW0HXR6_9BACL</name>
<dbReference type="Gene3D" id="3.30.200.270">
    <property type="match status" value="1"/>
</dbReference>
<keyword evidence="3" id="KW-1185">Reference proteome</keyword>
<proteinExistence type="predicted"/>